<feature type="compositionally biased region" description="Low complexity" evidence="2">
    <location>
        <begin position="823"/>
        <end position="836"/>
    </location>
</feature>
<evidence type="ECO:0000313" key="6">
    <source>
        <dbReference type="Proteomes" id="UP001209878"/>
    </source>
</evidence>
<dbReference type="InterPro" id="IPR035974">
    <property type="entry name" value="Rap/Ran-GAP_sf"/>
</dbReference>
<dbReference type="PROSITE" id="PS50219">
    <property type="entry name" value="CNH"/>
    <property type="match status" value="1"/>
</dbReference>
<dbReference type="AlphaFoldDB" id="A0AAD9P281"/>
<dbReference type="GO" id="GO:0051056">
    <property type="term" value="P:regulation of small GTPase mediated signal transduction"/>
    <property type="evidence" value="ECO:0007669"/>
    <property type="project" value="InterPro"/>
</dbReference>
<dbReference type="InterPro" id="IPR000331">
    <property type="entry name" value="Rap/Ran_GAP_dom"/>
</dbReference>
<feature type="domain" description="CNH" evidence="4">
    <location>
        <begin position="389"/>
        <end position="684"/>
    </location>
</feature>
<feature type="compositionally biased region" description="Basic and acidic residues" evidence="2">
    <location>
        <begin position="797"/>
        <end position="807"/>
    </location>
</feature>
<comment type="caution">
    <text evidence="5">The sequence shown here is derived from an EMBL/GenBank/DDBJ whole genome shotgun (WGS) entry which is preliminary data.</text>
</comment>
<reference evidence="5" key="1">
    <citation type="journal article" date="2023" name="Mol. Biol. Evol.">
        <title>Third-Generation Sequencing Reveals the Adaptive Role of the Epigenome in Three Deep-Sea Polychaetes.</title>
        <authorList>
            <person name="Perez M."/>
            <person name="Aroh O."/>
            <person name="Sun Y."/>
            <person name="Lan Y."/>
            <person name="Juniper S.K."/>
            <person name="Young C.R."/>
            <person name="Angers B."/>
            <person name="Qian P.Y."/>
        </authorList>
    </citation>
    <scope>NUCLEOTIDE SEQUENCE</scope>
    <source>
        <strain evidence="5">R07B-5</strain>
    </source>
</reference>
<name>A0AAD9P281_RIDPI</name>
<dbReference type="Proteomes" id="UP001209878">
    <property type="component" value="Unassembled WGS sequence"/>
</dbReference>
<evidence type="ECO:0000256" key="2">
    <source>
        <dbReference type="SAM" id="MobiDB-lite"/>
    </source>
</evidence>
<dbReference type="PROSITE" id="PS50085">
    <property type="entry name" value="RAPGAP"/>
    <property type="match status" value="1"/>
</dbReference>
<feature type="domain" description="Rap-GAP" evidence="3">
    <location>
        <begin position="86"/>
        <end position="305"/>
    </location>
</feature>
<dbReference type="EMBL" id="JAODUO010000189">
    <property type="protein sequence ID" value="KAK2186777.1"/>
    <property type="molecule type" value="Genomic_DNA"/>
</dbReference>
<dbReference type="Pfam" id="PF00780">
    <property type="entry name" value="CNH"/>
    <property type="match status" value="1"/>
</dbReference>
<feature type="compositionally biased region" description="Low complexity" evidence="2">
    <location>
        <begin position="704"/>
        <end position="719"/>
    </location>
</feature>
<dbReference type="Pfam" id="PF02145">
    <property type="entry name" value="Rap_GAP"/>
    <property type="match status" value="1"/>
</dbReference>
<evidence type="ECO:0000313" key="5">
    <source>
        <dbReference type="EMBL" id="KAK2186777.1"/>
    </source>
</evidence>
<dbReference type="PANTHER" id="PTHR15711:SF62">
    <property type="entry name" value="GTPASE-ACTIVATING RAP_RAN-GAP DOMAIN-LIKE PROTEIN 3"/>
    <property type="match status" value="1"/>
</dbReference>
<organism evidence="5 6">
    <name type="scientific">Ridgeia piscesae</name>
    <name type="common">Tubeworm</name>
    <dbReference type="NCBI Taxonomy" id="27915"/>
    <lineage>
        <taxon>Eukaryota</taxon>
        <taxon>Metazoa</taxon>
        <taxon>Spiralia</taxon>
        <taxon>Lophotrochozoa</taxon>
        <taxon>Annelida</taxon>
        <taxon>Polychaeta</taxon>
        <taxon>Sedentaria</taxon>
        <taxon>Canalipalpata</taxon>
        <taxon>Sabellida</taxon>
        <taxon>Siboglinidae</taxon>
        <taxon>Ridgeia</taxon>
    </lineage>
</organism>
<sequence>MHQNYVGVDADKEPFLLSVVVTDANNHNVPQYRAIMWMKNGNRKICLPFIPNKPMTVKVIISHFDHGCKIEKGPKEIFNPEIQKDLLLLEEQEGSVSFKFGVLYANEGQTSDDEMYNNEFGSAKFSKFYHLLGDKVRLKGWEKFRGGLDTKSDTTGTASIYTVYEGHEIMFHISTLLPFSKDHKQQVERKRHIGNDIVNIVFVDTDDCDKMPSFRPSMMKTQFTRILVADCRFPEQRFVCRFNIFSEESVPLFGPPLPCPPVFTNFQQFRDFLLVKLINGEKAAFNTPVFAQKRQRTLEMLIRSLYQEHMPENSKNNMLNRRAFSDLIPENVHGSRRKEEARQLEFVRVGQSLKLKTILKGDAPTSLATSGALLKQQPWEPQCFLLDFPYDIICGDSWGDKLVVATSSGIFVLEEGTAPRIIFDKSVSVKQLNVVEAHGLLIFLADKGKESRICMFRLTDFEGEEQEGVVLNKSDCKEHKLEKTKGCHLYATSRPGGSHLRMVISVGKRLLVYAWKHSSAWSAWCSVADDDITEEFQFVRELQAFEVPQLMTLVDAVGDDNQICIAYKNQFDLINEKNGDTLQLYQIDANKVNIVSAIDIYEDDEAELLLCYNHISHFQKLSEESSHEFDFHWNSQPKAIVCAFPYIMAFTPDTVEIRLIINGSLVHTMTIPELFLVTSKCDIYFGSTAPDVGPLSSPTTKEFTFSPPASPSVPSTKTSPTINLYKIPLTCLAGQMSSEKPITCPQMALPQTLLAPLVSVPEQTHTTSTTSTTQHSPLVRTKRPGPASHPPATTHLPVEDIKNRHDSNSSSSDSGILLNRNLSETSPPISPFFSTSLDDEESAIV</sequence>
<evidence type="ECO:0000256" key="1">
    <source>
        <dbReference type="ARBA" id="ARBA00022468"/>
    </source>
</evidence>
<dbReference type="SUPFAM" id="SSF111347">
    <property type="entry name" value="Rap/Ran-GAP"/>
    <property type="match status" value="1"/>
</dbReference>
<proteinExistence type="predicted"/>
<dbReference type="InterPro" id="IPR050989">
    <property type="entry name" value="Rap1_Ran_GAP"/>
</dbReference>
<keyword evidence="1" id="KW-0343">GTPase activation</keyword>
<dbReference type="GO" id="GO:0005096">
    <property type="term" value="F:GTPase activator activity"/>
    <property type="evidence" value="ECO:0007669"/>
    <property type="project" value="UniProtKB-KW"/>
</dbReference>
<feature type="compositionally biased region" description="Low complexity" evidence="2">
    <location>
        <begin position="763"/>
        <end position="776"/>
    </location>
</feature>
<gene>
    <name evidence="5" type="ORF">NP493_189g03011</name>
</gene>
<dbReference type="PANTHER" id="PTHR15711">
    <property type="entry name" value="RAP GTPASE-ACTIVATING PROTEIN"/>
    <property type="match status" value="1"/>
</dbReference>
<evidence type="ECO:0008006" key="7">
    <source>
        <dbReference type="Google" id="ProtNLM"/>
    </source>
</evidence>
<evidence type="ECO:0000259" key="3">
    <source>
        <dbReference type="PROSITE" id="PS50085"/>
    </source>
</evidence>
<dbReference type="InterPro" id="IPR001180">
    <property type="entry name" value="CNH_dom"/>
</dbReference>
<evidence type="ECO:0000259" key="4">
    <source>
        <dbReference type="PROSITE" id="PS50219"/>
    </source>
</evidence>
<accession>A0AAD9P281</accession>
<protein>
    <recommendedName>
        <fullName evidence="7">GTPase-activating Rap/Ran-GAP domain-like protein 3</fullName>
    </recommendedName>
</protein>
<dbReference type="Gene3D" id="3.40.50.11210">
    <property type="entry name" value="Rap/Ran-GAP"/>
    <property type="match status" value="1"/>
</dbReference>
<dbReference type="SMART" id="SM00036">
    <property type="entry name" value="CNH"/>
    <property type="match status" value="1"/>
</dbReference>
<feature type="region of interest" description="Disordered" evidence="2">
    <location>
        <begin position="694"/>
        <end position="719"/>
    </location>
</feature>
<feature type="region of interest" description="Disordered" evidence="2">
    <location>
        <begin position="761"/>
        <end position="845"/>
    </location>
</feature>
<keyword evidence="6" id="KW-1185">Reference proteome</keyword>